<dbReference type="InterPro" id="IPR002110">
    <property type="entry name" value="Ankyrin_rpt"/>
</dbReference>
<comment type="caution">
    <text evidence="12">The sequence shown here is derived from an EMBL/GenBank/DDBJ whole genome shotgun (WGS) entry which is preliminary data.</text>
</comment>
<feature type="domain" description="Protein kinase" evidence="11">
    <location>
        <begin position="667"/>
        <end position="929"/>
    </location>
</feature>
<keyword evidence="7 9" id="KW-0067">ATP-binding</keyword>
<dbReference type="SMART" id="SM00233">
    <property type="entry name" value="PH"/>
    <property type="match status" value="1"/>
</dbReference>
<dbReference type="PROSITE" id="PS00108">
    <property type="entry name" value="PROTEIN_KINASE_ST"/>
    <property type="match status" value="1"/>
</dbReference>
<dbReference type="PANTHER" id="PTHR24351">
    <property type="entry name" value="RIBOSOMAL PROTEIN S6 KINASE"/>
    <property type="match status" value="1"/>
</dbReference>
<accession>A0AAD2CVX8</accession>
<dbReference type="EMBL" id="CAMPGE010014302">
    <property type="protein sequence ID" value="CAI2372981.1"/>
    <property type="molecule type" value="Genomic_DNA"/>
</dbReference>
<feature type="compositionally biased region" description="Basic and acidic residues" evidence="10">
    <location>
        <begin position="8"/>
        <end position="20"/>
    </location>
</feature>
<dbReference type="PROSITE" id="PS00107">
    <property type="entry name" value="PROTEIN_KINASE_ATP"/>
    <property type="match status" value="1"/>
</dbReference>
<dbReference type="PROSITE" id="PS50088">
    <property type="entry name" value="ANK_REPEAT"/>
    <property type="match status" value="1"/>
</dbReference>
<keyword evidence="5 9" id="KW-0547">Nucleotide-binding</keyword>
<dbReference type="FunFam" id="1.10.510.10:FF:000210">
    <property type="entry name" value="Non-specific serine/threonine protein kinase"/>
    <property type="match status" value="1"/>
</dbReference>
<evidence type="ECO:0000256" key="8">
    <source>
        <dbReference type="PROSITE-ProRule" id="PRU00023"/>
    </source>
</evidence>
<dbReference type="SMART" id="SM00248">
    <property type="entry name" value="ANK"/>
    <property type="match status" value="2"/>
</dbReference>
<evidence type="ECO:0000256" key="10">
    <source>
        <dbReference type="SAM" id="MobiDB-lite"/>
    </source>
</evidence>
<keyword evidence="3" id="KW-0597">Phosphoprotein</keyword>
<dbReference type="AlphaFoldDB" id="A0AAD2CVX8"/>
<dbReference type="SMART" id="SM00220">
    <property type="entry name" value="S_TKc"/>
    <property type="match status" value="1"/>
</dbReference>
<dbReference type="Gene3D" id="2.30.29.30">
    <property type="entry name" value="Pleckstrin-homology domain (PH domain)/Phosphotyrosine-binding domain (PTB)"/>
    <property type="match status" value="1"/>
</dbReference>
<dbReference type="SUPFAM" id="SSF48403">
    <property type="entry name" value="Ankyrin repeat"/>
    <property type="match status" value="1"/>
</dbReference>
<feature type="region of interest" description="Disordered" evidence="10">
    <location>
        <begin position="1"/>
        <end position="77"/>
    </location>
</feature>
<feature type="compositionally biased region" description="Basic residues" evidence="10">
    <location>
        <begin position="30"/>
        <end position="41"/>
    </location>
</feature>
<dbReference type="InterPro" id="IPR017441">
    <property type="entry name" value="Protein_kinase_ATP_BS"/>
</dbReference>
<keyword evidence="13" id="KW-1185">Reference proteome</keyword>
<evidence type="ECO:0000256" key="3">
    <source>
        <dbReference type="ARBA" id="ARBA00022553"/>
    </source>
</evidence>
<dbReference type="InterPro" id="IPR045270">
    <property type="entry name" value="STKc_AGC"/>
</dbReference>
<dbReference type="Proteomes" id="UP001295684">
    <property type="component" value="Unassembled WGS sequence"/>
</dbReference>
<dbReference type="SUPFAM" id="SSF56112">
    <property type="entry name" value="Protein kinase-like (PK-like)"/>
    <property type="match status" value="1"/>
</dbReference>
<dbReference type="InterPro" id="IPR008271">
    <property type="entry name" value="Ser/Thr_kinase_AS"/>
</dbReference>
<evidence type="ECO:0000256" key="2">
    <source>
        <dbReference type="ARBA" id="ARBA00022527"/>
    </source>
</evidence>
<dbReference type="GO" id="GO:0005524">
    <property type="term" value="F:ATP binding"/>
    <property type="evidence" value="ECO:0007669"/>
    <property type="project" value="UniProtKB-UniRule"/>
</dbReference>
<dbReference type="FunFam" id="3.30.200.20:FF:000042">
    <property type="entry name" value="Aurora kinase A"/>
    <property type="match status" value="1"/>
</dbReference>
<evidence type="ECO:0000256" key="4">
    <source>
        <dbReference type="ARBA" id="ARBA00022679"/>
    </source>
</evidence>
<dbReference type="CDD" id="cd05123">
    <property type="entry name" value="STKc_AGC"/>
    <property type="match status" value="1"/>
</dbReference>
<evidence type="ECO:0000256" key="7">
    <source>
        <dbReference type="ARBA" id="ARBA00022840"/>
    </source>
</evidence>
<dbReference type="Gene3D" id="3.30.200.20">
    <property type="entry name" value="Phosphorylase Kinase, domain 1"/>
    <property type="match status" value="1"/>
</dbReference>
<dbReference type="InterPro" id="IPR036770">
    <property type="entry name" value="Ankyrin_rpt-contain_sf"/>
</dbReference>
<dbReference type="Pfam" id="PF00069">
    <property type="entry name" value="Pkinase"/>
    <property type="match status" value="1"/>
</dbReference>
<feature type="compositionally biased region" description="Basic and acidic residues" evidence="10">
    <location>
        <begin position="49"/>
        <end position="75"/>
    </location>
</feature>
<dbReference type="InterPro" id="IPR001849">
    <property type="entry name" value="PH_domain"/>
</dbReference>
<feature type="binding site" evidence="9">
    <location>
        <position position="702"/>
    </location>
    <ligand>
        <name>ATP</name>
        <dbReference type="ChEBI" id="CHEBI:30616"/>
    </ligand>
</feature>
<dbReference type="CDD" id="cd00821">
    <property type="entry name" value="PH"/>
    <property type="match status" value="1"/>
</dbReference>
<sequence length="975" mass="111583">MESMYHLHVKDSKAVGDNQRRNKSSIAYSKKLKTSRVRRSLNRYAQAKSIHEAKERKNSMQSDDIKPDESSEVHKSSHPNIAKVNVPHFQHVAPVLNVYLGDGFKAPLGALEKSSEALSKESEEKIQKEMNNMISKVGDSEAISKFKTYYSQYVNKEGKVISIKLEKKACFLHEAAQYGNLEIAKFLIEKNHDPNLVSKSLWTPLQLCCDNGYVEFVEYLLGLKNIDIDIVANYERGSATDITWKKIPSKTIITIKHGQEISKINEPYLNCLKLLYKFKKVPLSSELFRKFHFHAKSSSMSQQCTPYKCKSKVPDPPAKSLRKLSSFKKPTLKSSDCFKKVNLQIIKAKCRQVLNYMGMKEVPEDFFDIIFSQKNPWSIQKENDSPRFVEYCGIVGRSQSMGFKISHRWLRLNPVEGSLIEYKSKADCPNKPYRVIPLNSIMNLSICPQKWTMKKSLSYWEINHKFIFISKTANERKKWMDKINEAHAIKEALDFLKNIRDCKTNFPTDLKLTEVDKIFIEKYCHQVLGKKLKLKEIPEKEKKIMKSPMVKRPRQDASPCGISNISLSQVTLSPNYPMKSPISSKAPSMGLVAKKMLQSTAKNNSTQIMDKIPKKLTSTAFSQKKIQTKKSVDEDLEDTKEASSTTNMHSLSYLTNVEDSNVTIENFKLIKKVGKGTFGEVFKAVLKEEENKEDQIFEYAIKAIKRRMLQTADQMKYALSECAIMKRLDHPFIVKMYHSFQGSKHLFLAMDYCSGGDLSHHLDNHNYFPEEVARFLIAEVILAIEYIHSQDIIYRDLKPNNILMDSNGHIKITDFGLAKEGMIGMNSTDTFCGSPAYLAPELLKEKKFNKASDIYQIGVVLYELLTGGPPFFHANRDQLFDKIKTSYELKVPEHVTPAAIDLLGRFLNKIPSKRIGVTDFSEIKKHPFFDGLDWDELLKNGTKGPKSEGYVKTPFLKFLDDVKTADDDLLIEDFE</sequence>
<evidence type="ECO:0000259" key="11">
    <source>
        <dbReference type="PROSITE" id="PS50011"/>
    </source>
</evidence>
<dbReference type="InterPro" id="IPR000719">
    <property type="entry name" value="Prot_kinase_dom"/>
</dbReference>
<proteinExistence type="inferred from homology"/>
<reference evidence="12" key="1">
    <citation type="submission" date="2023-07" db="EMBL/GenBank/DDBJ databases">
        <authorList>
            <consortium name="AG Swart"/>
            <person name="Singh M."/>
            <person name="Singh A."/>
            <person name="Seah K."/>
            <person name="Emmerich C."/>
        </authorList>
    </citation>
    <scope>NUCLEOTIDE SEQUENCE</scope>
    <source>
        <strain evidence="12">DP1</strain>
    </source>
</reference>
<protein>
    <recommendedName>
        <fullName evidence="11">Protein kinase domain-containing protein</fullName>
    </recommendedName>
</protein>
<dbReference type="Gene3D" id="1.10.510.10">
    <property type="entry name" value="Transferase(Phosphotransferase) domain 1"/>
    <property type="match status" value="1"/>
</dbReference>
<dbReference type="GO" id="GO:0004674">
    <property type="term" value="F:protein serine/threonine kinase activity"/>
    <property type="evidence" value="ECO:0007669"/>
    <property type="project" value="UniProtKB-KW"/>
</dbReference>
<keyword evidence="4" id="KW-0808">Transferase</keyword>
<dbReference type="SUPFAM" id="SSF50729">
    <property type="entry name" value="PH domain-like"/>
    <property type="match status" value="1"/>
</dbReference>
<organism evidence="12 13">
    <name type="scientific">Euplotes crassus</name>
    <dbReference type="NCBI Taxonomy" id="5936"/>
    <lineage>
        <taxon>Eukaryota</taxon>
        <taxon>Sar</taxon>
        <taxon>Alveolata</taxon>
        <taxon>Ciliophora</taxon>
        <taxon>Intramacronucleata</taxon>
        <taxon>Spirotrichea</taxon>
        <taxon>Hypotrichia</taxon>
        <taxon>Euplotida</taxon>
        <taxon>Euplotidae</taxon>
        <taxon>Moneuplotes</taxon>
    </lineage>
</organism>
<dbReference type="InterPro" id="IPR011993">
    <property type="entry name" value="PH-like_dom_sf"/>
</dbReference>
<evidence type="ECO:0000313" key="12">
    <source>
        <dbReference type="EMBL" id="CAI2372981.1"/>
    </source>
</evidence>
<dbReference type="Pfam" id="PF12796">
    <property type="entry name" value="Ank_2"/>
    <property type="match status" value="1"/>
</dbReference>
<evidence type="ECO:0000256" key="5">
    <source>
        <dbReference type="ARBA" id="ARBA00022741"/>
    </source>
</evidence>
<keyword evidence="2" id="KW-0723">Serine/threonine-protein kinase</keyword>
<keyword evidence="6" id="KW-0418">Kinase</keyword>
<evidence type="ECO:0000313" key="13">
    <source>
        <dbReference type="Proteomes" id="UP001295684"/>
    </source>
</evidence>
<dbReference type="PROSITE" id="PS50011">
    <property type="entry name" value="PROTEIN_KINASE_DOM"/>
    <property type="match status" value="1"/>
</dbReference>
<name>A0AAD2CVX8_EUPCR</name>
<keyword evidence="8" id="KW-0040">ANK repeat</keyword>
<comment type="similarity">
    <text evidence="1">Belongs to the protein kinase superfamily. AGC Ser/Thr protein kinase family. RAC subfamily.</text>
</comment>
<evidence type="ECO:0000256" key="9">
    <source>
        <dbReference type="PROSITE-ProRule" id="PRU10141"/>
    </source>
</evidence>
<dbReference type="InterPro" id="IPR011009">
    <property type="entry name" value="Kinase-like_dom_sf"/>
</dbReference>
<evidence type="ECO:0000256" key="1">
    <source>
        <dbReference type="ARBA" id="ARBA00006935"/>
    </source>
</evidence>
<feature type="repeat" description="ANK" evidence="8">
    <location>
        <begin position="172"/>
        <end position="199"/>
    </location>
</feature>
<evidence type="ECO:0000256" key="6">
    <source>
        <dbReference type="ARBA" id="ARBA00022777"/>
    </source>
</evidence>
<gene>
    <name evidence="12" type="ORF">ECRASSUSDP1_LOCUS14318</name>
</gene>
<dbReference type="Gene3D" id="1.25.40.20">
    <property type="entry name" value="Ankyrin repeat-containing domain"/>
    <property type="match status" value="1"/>
</dbReference>